<feature type="transmembrane region" description="Helical" evidence="7">
    <location>
        <begin position="197"/>
        <end position="219"/>
    </location>
</feature>
<dbReference type="Pfam" id="PF06271">
    <property type="entry name" value="RDD"/>
    <property type="match status" value="1"/>
</dbReference>
<evidence type="ECO:0000313" key="10">
    <source>
        <dbReference type="Proteomes" id="UP000318478"/>
    </source>
</evidence>
<keyword evidence="3 7" id="KW-0812">Transmembrane</keyword>
<organism evidence="9 10">
    <name type="scientific">Posidoniimonas polymericola</name>
    <dbReference type="NCBI Taxonomy" id="2528002"/>
    <lineage>
        <taxon>Bacteria</taxon>
        <taxon>Pseudomonadati</taxon>
        <taxon>Planctomycetota</taxon>
        <taxon>Planctomycetia</taxon>
        <taxon>Pirellulales</taxon>
        <taxon>Lacipirellulaceae</taxon>
        <taxon>Posidoniimonas</taxon>
    </lineage>
</organism>
<dbReference type="InterPro" id="IPR010432">
    <property type="entry name" value="RDD"/>
</dbReference>
<feature type="region of interest" description="Disordered" evidence="6">
    <location>
        <begin position="63"/>
        <end position="108"/>
    </location>
</feature>
<evidence type="ECO:0000259" key="8">
    <source>
        <dbReference type="Pfam" id="PF06271"/>
    </source>
</evidence>
<feature type="transmembrane region" description="Helical" evidence="7">
    <location>
        <begin position="255"/>
        <end position="275"/>
    </location>
</feature>
<dbReference type="InterPro" id="IPR051791">
    <property type="entry name" value="Pra-immunoreactive"/>
</dbReference>
<dbReference type="EMBL" id="SJPO01000008">
    <property type="protein sequence ID" value="TWT74599.1"/>
    <property type="molecule type" value="Genomic_DNA"/>
</dbReference>
<dbReference type="Proteomes" id="UP000318478">
    <property type="component" value="Unassembled WGS sequence"/>
</dbReference>
<evidence type="ECO:0000256" key="6">
    <source>
        <dbReference type="SAM" id="MobiDB-lite"/>
    </source>
</evidence>
<protein>
    <submittedName>
        <fullName evidence="9">RDD family protein</fullName>
    </submittedName>
</protein>
<gene>
    <name evidence="9" type="ORF">Pla123a_34230</name>
</gene>
<evidence type="ECO:0000256" key="5">
    <source>
        <dbReference type="ARBA" id="ARBA00023136"/>
    </source>
</evidence>
<evidence type="ECO:0000256" key="1">
    <source>
        <dbReference type="ARBA" id="ARBA00004651"/>
    </source>
</evidence>
<sequence length="293" mass="30685">MSSNGYLVQRRSLFGSTENMSVRSKCPGCGASLKISLAHAGKKGKCPGCGKTLKMPSEEQLRQMMARQSSKSGMAVGSTSAVAAAPAKPSPPPQSPAQPPADDLFDDLGSSNFDEDDFDFPDPPAAGTQETVNPYASPLAEYKAELSASNKLVYAGFMSRWGAAIVDGLVLLAISWAIGFSMAFAAAIAGMTQTESGLAVVQLAIQVVAQVAGLLYFALMESSASQATYGKRMAGIKVTDVNGHPISFGRAVARYLAKIVSTLTLMIGYLMAAFTPKKQALHDMMVGTLVVKA</sequence>
<comment type="caution">
    <text evidence="9">The sequence shown here is derived from an EMBL/GenBank/DDBJ whole genome shotgun (WGS) entry which is preliminary data.</text>
</comment>
<keyword evidence="2" id="KW-1003">Cell membrane</keyword>
<keyword evidence="4 7" id="KW-1133">Transmembrane helix</keyword>
<dbReference type="PANTHER" id="PTHR36115">
    <property type="entry name" value="PROLINE-RICH ANTIGEN HOMOLOG-RELATED"/>
    <property type="match status" value="1"/>
</dbReference>
<evidence type="ECO:0000256" key="7">
    <source>
        <dbReference type="SAM" id="Phobius"/>
    </source>
</evidence>
<reference evidence="9 10" key="1">
    <citation type="submission" date="2019-02" db="EMBL/GenBank/DDBJ databases">
        <title>Deep-cultivation of Planctomycetes and their phenomic and genomic characterization uncovers novel biology.</title>
        <authorList>
            <person name="Wiegand S."/>
            <person name="Jogler M."/>
            <person name="Boedeker C."/>
            <person name="Pinto D."/>
            <person name="Vollmers J."/>
            <person name="Rivas-Marin E."/>
            <person name="Kohn T."/>
            <person name="Peeters S.H."/>
            <person name="Heuer A."/>
            <person name="Rast P."/>
            <person name="Oberbeckmann S."/>
            <person name="Bunk B."/>
            <person name="Jeske O."/>
            <person name="Meyerdierks A."/>
            <person name="Storesund J.E."/>
            <person name="Kallscheuer N."/>
            <person name="Luecker S."/>
            <person name="Lage O.M."/>
            <person name="Pohl T."/>
            <person name="Merkel B.J."/>
            <person name="Hornburger P."/>
            <person name="Mueller R.-W."/>
            <person name="Bruemmer F."/>
            <person name="Labrenz M."/>
            <person name="Spormann A.M."/>
            <person name="Op Den Camp H."/>
            <person name="Overmann J."/>
            <person name="Amann R."/>
            <person name="Jetten M.S.M."/>
            <person name="Mascher T."/>
            <person name="Medema M.H."/>
            <person name="Devos D.P."/>
            <person name="Kaster A.-K."/>
            <person name="Ovreas L."/>
            <person name="Rohde M."/>
            <person name="Galperin M.Y."/>
            <person name="Jogler C."/>
        </authorList>
    </citation>
    <scope>NUCLEOTIDE SEQUENCE [LARGE SCALE GENOMIC DNA]</scope>
    <source>
        <strain evidence="9 10">Pla123a</strain>
    </source>
</reference>
<feature type="compositionally biased region" description="Pro residues" evidence="6">
    <location>
        <begin position="88"/>
        <end position="99"/>
    </location>
</feature>
<evidence type="ECO:0000256" key="4">
    <source>
        <dbReference type="ARBA" id="ARBA00022989"/>
    </source>
</evidence>
<evidence type="ECO:0000256" key="2">
    <source>
        <dbReference type="ARBA" id="ARBA00022475"/>
    </source>
</evidence>
<dbReference type="GO" id="GO:0005886">
    <property type="term" value="C:plasma membrane"/>
    <property type="evidence" value="ECO:0007669"/>
    <property type="project" value="UniProtKB-SubCell"/>
</dbReference>
<feature type="compositionally biased region" description="Low complexity" evidence="6">
    <location>
        <begin position="75"/>
        <end position="87"/>
    </location>
</feature>
<evidence type="ECO:0000313" key="9">
    <source>
        <dbReference type="EMBL" id="TWT74599.1"/>
    </source>
</evidence>
<dbReference type="AlphaFoldDB" id="A0A5C5YIB1"/>
<comment type="subcellular location">
    <subcellularLocation>
        <location evidence="1">Cell membrane</location>
        <topology evidence="1">Multi-pass membrane protein</topology>
    </subcellularLocation>
</comment>
<evidence type="ECO:0000256" key="3">
    <source>
        <dbReference type="ARBA" id="ARBA00022692"/>
    </source>
</evidence>
<keyword evidence="5 7" id="KW-0472">Membrane</keyword>
<proteinExistence type="predicted"/>
<feature type="domain" description="RDD" evidence="8">
    <location>
        <begin position="154"/>
        <end position="286"/>
    </location>
</feature>
<feature type="transmembrane region" description="Helical" evidence="7">
    <location>
        <begin position="168"/>
        <end position="191"/>
    </location>
</feature>
<name>A0A5C5YIB1_9BACT</name>
<accession>A0A5C5YIB1</accession>
<keyword evidence="10" id="KW-1185">Reference proteome</keyword>